<reference evidence="3 4" key="1">
    <citation type="submission" date="2019-07" db="EMBL/GenBank/DDBJ databases">
        <title>Genomic Encyclopedia of Archaeal and Bacterial Type Strains, Phase II (KMG-II): from individual species to whole genera.</title>
        <authorList>
            <person name="Goeker M."/>
        </authorList>
    </citation>
    <scope>NUCLEOTIDE SEQUENCE [LARGE SCALE GENOMIC DNA]</scope>
    <source>
        <strain evidence="3 4">ATCC BAA-1139</strain>
    </source>
</reference>
<keyword evidence="3" id="KW-0808">Transferase</keyword>
<proteinExistence type="predicted"/>
<keyword evidence="1" id="KW-0472">Membrane</keyword>
<feature type="domain" description="Glycosyl transferase family 1" evidence="2">
    <location>
        <begin position="235"/>
        <end position="388"/>
    </location>
</feature>
<dbReference type="Gene3D" id="3.40.50.2000">
    <property type="entry name" value="Glycogen Phosphorylase B"/>
    <property type="match status" value="2"/>
</dbReference>
<sequence length="413" mass="45742">MTTINRQSPEPTGTKHKIAFILSRFPSYDETFILRELHALADKLDFVIFSLRYAVTGQIVHAQAKDLLGNTLYLPYLFSLQIFIANLVMLLTRPLRYVAALVKIIARDLPCPEFLVKALVFFPKSVAFARWAEKNQITYLHALWATYPASVAQVVKDLTGIPFSFMGHAHDIYQDTTGLAEKIMAAEFVSTCTRQNKDHLLAIAPKAPPEKIEIIHHGLDLALFQSPPGKGNAVYQILSVGTLQDYKGVNYLVDALALLKTRGITFHGTIIGDGPMEQAIKAQIARLGLTDCITMTGPLTQAEVVPYYRKSDVSVLMAQAEKHWGIPNVLIESLAARTAVITTRFGSVEELIRDGETGIIVEGGNAAALADALACYYNDPSLRQAHAETGCQLVMEEFDLSRNIEAYRKRFCT</sequence>
<dbReference type="OrthoDB" id="267270at2"/>
<organism evidence="3 4">
    <name type="scientific">Geobacter argillaceus</name>
    <dbReference type="NCBI Taxonomy" id="345631"/>
    <lineage>
        <taxon>Bacteria</taxon>
        <taxon>Pseudomonadati</taxon>
        <taxon>Thermodesulfobacteriota</taxon>
        <taxon>Desulfuromonadia</taxon>
        <taxon>Geobacterales</taxon>
        <taxon>Geobacteraceae</taxon>
        <taxon>Geobacter</taxon>
    </lineage>
</organism>
<keyword evidence="1" id="KW-1133">Transmembrane helix</keyword>
<feature type="transmembrane region" description="Helical" evidence="1">
    <location>
        <begin position="73"/>
        <end position="91"/>
    </location>
</feature>
<evidence type="ECO:0000313" key="4">
    <source>
        <dbReference type="Proteomes" id="UP000319449"/>
    </source>
</evidence>
<dbReference type="EMBL" id="VLLN01000022">
    <property type="protein sequence ID" value="TWJ17318.1"/>
    <property type="molecule type" value="Genomic_DNA"/>
</dbReference>
<accession>A0A562VHJ0</accession>
<dbReference type="RefSeq" id="WP_145024377.1">
    <property type="nucleotide sequence ID" value="NZ_VLLN01000022.1"/>
</dbReference>
<dbReference type="PANTHER" id="PTHR12526">
    <property type="entry name" value="GLYCOSYLTRANSFERASE"/>
    <property type="match status" value="1"/>
</dbReference>
<dbReference type="SUPFAM" id="SSF53756">
    <property type="entry name" value="UDP-Glycosyltransferase/glycogen phosphorylase"/>
    <property type="match status" value="1"/>
</dbReference>
<evidence type="ECO:0000256" key="1">
    <source>
        <dbReference type="SAM" id="Phobius"/>
    </source>
</evidence>
<gene>
    <name evidence="3" type="ORF">JN12_03094</name>
</gene>
<dbReference type="AlphaFoldDB" id="A0A562VHJ0"/>
<keyword evidence="1" id="KW-0812">Transmembrane</keyword>
<keyword evidence="4" id="KW-1185">Reference proteome</keyword>
<dbReference type="Proteomes" id="UP000319449">
    <property type="component" value="Unassembled WGS sequence"/>
</dbReference>
<dbReference type="Pfam" id="PF00534">
    <property type="entry name" value="Glycos_transf_1"/>
    <property type="match status" value="1"/>
</dbReference>
<evidence type="ECO:0000313" key="3">
    <source>
        <dbReference type="EMBL" id="TWJ17318.1"/>
    </source>
</evidence>
<name>A0A562VHJ0_9BACT</name>
<dbReference type="InterPro" id="IPR001296">
    <property type="entry name" value="Glyco_trans_1"/>
</dbReference>
<comment type="caution">
    <text evidence="3">The sequence shown here is derived from an EMBL/GenBank/DDBJ whole genome shotgun (WGS) entry which is preliminary data.</text>
</comment>
<evidence type="ECO:0000259" key="2">
    <source>
        <dbReference type="Pfam" id="PF00534"/>
    </source>
</evidence>
<dbReference type="GO" id="GO:0016757">
    <property type="term" value="F:glycosyltransferase activity"/>
    <property type="evidence" value="ECO:0007669"/>
    <property type="project" value="InterPro"/>
</dbReference>
<protein>
    <submittedName>
        <fullName evidence="3">Glycosyltransferase involved in cell wall biosynthesis</fullName>
    </submittedName>
</protein>